<keyword evidence="1 2" id="KW-0193">Cuticle</keyword>
<dbReference type="RefSeq" id="XP_025414029.1">
    <property type="nucleotide sequence ID" value="XM_025558244.1"/>
</dbReference>
<dbReference type="InterPro" id="IPR031311">
    <property type="entry name" value="CHIT_BIND_RR_consensus"/>
</dbReference>
<dbReference type="GO" id="GO:0005615">
    <property type="term" value="C:extracellular space"/>
    <property type="evidence" value="ECO:0007669"/>
    <property type="project" value="TreeGrafter"/>
</dbReference>
<dbReference type="PROSITE" id="PS00233">
    <property type="entry name" value="CHIT_BIND_RR_1"/>
    <property type="match status" value="1"/>
</dbReference>
<protein>
    <submittedName>
        <fullName evidence="5">Cuticle protein 19</fullName>
    </submittedName>
    <submittedName>
        <fullName evidence="7">Cuticle protein-like</fullName>
    </submittedName>
</protein>
<dbReference type="Proteomes" id="UP000694846">
    <property type="component" value="Unplaced"/>
</dbReference>
<evidence type="ECO:0000256" key="1">
    <source>
        <dbReference type="ARBA" id="ARBA00022460"/>
    </source>
</evidence>
<dbReference type="InterPro" id="IPR000618">
    <property type="entry name" value="Insect_cuticle"/>
</dbReference>
<gene>
    <name evidence="5" type="primary">CU19_8</name>
    <name evidence="7" type="synonym">LOC112686108</name>
    <name evidence="5" type="ORF">g.175847</name>
</gene>
<keyword evidence="6" id="KW-1185">Reference proteome</keyword>
<dbReference type="PRINTS" id="PR00947">
    <property type="entry name" value="CUTICLE"/>
</dbReference>
<proteinExistence type="predicted"/>
<evidence type="ECO:0000313" key="7">
    <source>
        <dbReference type="RefSeq" id="XP_025414029.1"/>
    </source>
</evidence>
<evidence type="ECO:0000313" key="6">
    <source>
        <dbReference type="Proteomes" id="UP000694846"/>
    </source>
</evidence>
<feature type="compositionally biased region" description="Low complexity" evidence="3">
    <location>
        <begin position="288"/>
        <end position="305"/>
    </location>
</feature>
<organism evidence="5">
    <name type="scientific">Sipha flava</name>
    <name type="common">yellow sugarcane aphid</name>
    <dbReference type="NCBI Taxonomy" id="143950"/>
    <lineage>
        <taxon>Eukaryota</taxon>
        <taxon>Metazoa</taxon>
        <taxon>Ecdysozoa</taxon>
        <taxon>Arthropoda</taxon>
        <taxon>Hexapoda</taxon>
        <taxon>Insecta</taxon>
        <taxon>Pterygota</taxon>
        <taxon>Neoptera</taxon>
        <taxon>Paraneoptera</taxon>
        <taxon>Hemiptera</taxon>
        <taxon>Sternorrhyncha</taxon>
        <taxon>Aphidomorpha</taxon>
        <taxon>Aphidoidea</taxon>
        <taxon>Aphididae</taxon>
        <taxon>Sipha</taxon>
    </lineage>
</organism>
<evidence type="ECO:0000256" key="4">
    <source>
        <dbReference type="SAM" id="SignalP"/>
    </source>
</evidence>
<reference evidence="5" key="1">
    <citation type="submission" date="2018-04" db="EMBL/GenBank/DDBJ databases">
        <title>Transcriptome assembly of Sipha flava.</title>
        <authorList>
            <person name="Scully E.D."/>
            <person name="Geib S.M."/>
            <person name="Palmer N.A."/>
            <person name="Koch K."/>
            <person name="Bradshaw J."/>
            <person name="Heng-Moss T."/>
            <person name="Sarath G."/>
        </authorList>
    </citation>
    <scope>NUCLEOTIDE SEQUENCE</scope>
</reference>
<feature type="region of interest" description="Disordered" evidence="3">
    <location>
        <begin position="252"/>
        <end position="315"/>
    </location>
</feature>
<feature type="signal peptide" evidence="4">
    <location>
        <begin position="1"/>
        <end position="27"/>
    </location>
</feature>
<sequence>MKPSLAIVPYLPALLLVAALAAVPVRAGQSVHDPIEYYSEPNYHFNYGVKDLHTGDLKSQWEHREGDVVKGSYSLMEPDGSIRTVDYTADDRNGFNAVVSKTGKNVHPAPAAHQPYETPSPSPKRNHVLHLHQQAAAYKQLAEAYNRQPYAAEVSTSAVPVPEYRPLVQSPSPSKYPPLLYRNFYAKSSPSATAAAVNYMAYPANDGGLDSVVATATPKYYAVARPEYYPVSSDYNAEAKAEAAPEYFYYPQDAESLSPSPSPSAPSAPSPTPDMTKAGPVLFPADNSTTTEATAAPSASPTPIALLKYEPDNNGQPLYADYNYYA</sequence>
<dbReference type="Pfam" id="PF00379">
    <property type="entry name" value="Chitin_bind_4"/>
    <property type="match status" value="1"/>
</dbReference>
<feature type="chain" id="PRO_5044579280" evidence="4">
    <location>
        <begin position="28"/>
        <end position="326"/>
    </location>
</feature>
<dbReference type="PANTHER" id="PTHR12236">
    <property type="entry name" value="STRUCTURAL CONTITUENT OF CUTICLE"/>
    <property type="match status" value="1"/>
</dbReference>
<keyword evidence="4" id="KW-0732">Signal</keyword>
<evidence type="ECO:0000256" key="2">
    <source>
        <dbReference type="PROSITE-ProRule" id="PRU00497"/>
    </source>
</evidence>
<evidence type="ECO:0000313" key="5">
    <source>
        <dbReference type="EMBL" id="MBY81720.1"/>
    </source>
</evidence>
<reference evidence="7" key="2">
    <citation type="submission" date="2025-04" db="UniProtKB">
        <authorList>
            <consortium name="RefSeq"/>
        </authorList>
    </citation>
    <scope>IDENTIFICATION</scope>
    <source>
        <tissue evidence="7">Whole body</tissue>
    </source>
</reference>
<dbReference type="GO" id="GO:0031012">
    <property type="term" value="C:extracellular matrix"/>
    <property type="evidence" value="ECO:0007669"/>
    <property type="project" value="TreeGrafter"/>
</dbReference>
<feature type="compositionally biased region" description="Pro residues" evidence="3">
    <location>
        <begin position="260"/>
        <end position="272"/>
    </location>
</feature>
<dbReference type="GO" id="GO:0042302">
    <property type="term" value="F:structural constituent of cuticle"/>
    <property type="evidence" value="ECO:0007669"/>
    <property type="project" value="UniProtKB-UniRule"/>
</dbReference>
<dbReference type="InterPro" id="IPR051217">
    <property type="entry name" value="Insect_Cuticle_Struc_Prot"/>
</dbReference>
<dbReference type="PANTHER" id="PTHR12236:SF95">
    <property type="entry name" value="CUTICULAR PROTEIN 76BD, ISOFORM C-RELATED"/>
    <property type="match status" value="1"/>
</dbReference>
<dbReference type="AlphaFoldDB" id="A0A2S2QW33"/>
<name>A0A2S2QW33_9HEMI</name>
<evidence type="ECO:0000256" key="3">
    <source>
        <dbReference type="SAM" id="MobiDB-lite"/>
    </source>
</evidence>
<dbReference type="OrthoDB" id="6627799at2759"/>
<dbReference type="PROSITE" id="PS51155">
    <property type="entry name" value="CHIT_BIND_RR_2"/>
    <property type="match status" value="1"/>
</dbReference>
<dbReference type="EMBL" id="GGMS01012517">
    <property type="protein sequence ID" value="MBY81720.1"/>
    <property type="molecule type" value="Transcribed_RNA"/>
</dbReference>
<accession>A0A2S2QW33</accession>